<accession>A0ABV0SDX0</accession>
<protein>
    <submittedName>
        <fullName evidence="1">Uncharacterized protein</fullName>
    </submittedName>
</protein>
<organism evidence="1 2">
    <name type="scientific">Xenoophorus captivus</name>
    <dbReference type="NCBI Taxonomy" id="1517983"/>
    <lineage>
        <taxon>Eukaryota</taxon>
        <taxon>Metazoa</taxon>
        <taxon>Chordata</taxon>
        <taxon>Craniata</taxon>
        <taxon>Vertebrata</taxon>
        <taxon>Euteleostomi</taxon>
        <taxon>Actinopterygii</taxon>
        <taxon>Neopterygii</taxon>
        <taxon>Teleostei</taxon>
        <taxon>Neoteleostei</taxon>
        <taxon>Acanthomorphata</taxon>
        <taxon>Ovalentaria</taxon>
        <taxon>Atherinomorphae</taxon>
        <taxon>Cyprinodontiformes</taxon>
        <taxon>Goodeidae</taxon>
        <taxon>Xenoophorus</taxon>
    </lineage>
</organism>
<reference evidence="1 2" key="1">
    <citation type="submission" date="2021-06" db="EMBL/GenBank/DDBJ databases">
        <authorList>
            <person name="Palmer J.M."/>
        </authorList>
    </citation>
    <scope>NUCLEOTIDE SEQUENCE [LARGE SCALE GENOMIC DNA]</scope>
    <source>
        <strain evidence="1 2">XC_2019</strain>
        <tissue evidence="1">Muscle</tissue>
    </source>
</reference>
<dbReference type="Proteomes" id="UP001434883">
    <property type="component" value="Unassembled WGS sequence"/>
</dbReference>
<evidence type="ECO:0000313" key="2">
    <source>
        <dbReference type="Proteomes" id="UP001434883"/>
    </source>
</evidence>
<keyword evidence="2" id="KW-1185">Reference proteome</keyword>
<sequence length="101" mass="11317">MSRFMSRHKNRSRGRSAGRSLTWWNMPRISLLKAIACSLKRSNTASKRGPRVGPGSSHYAEPYDGVYTKLQHWSSIGGPPTSLHSQLQQASRSLIGSSLYW</sequence>
<gene>
    <name evidence="1" type="ORF">XENOCAPTIV_029881</name>
</gene>
<evidence type="ECO:0000313" key="1">
    <source>
        <dbReference type="EMBL" id="MEQ2218127.1"/>
    </source>
</evidence>
<dbReference type="EMBL" id="JAHRIN010076512">
    <property type="protein sequence ID" value="MEQ2218127.1"/>
    <property type="molecule type" value="Genomic_DNA"/>
</dbReference>
<name>A0ABV0SDX0_9TELE</name>
<proteinExistence type="predicted"/>
<comment type="caution">
    <text evidence="1">The sequence shown here is derived from an EMBL/GenBank/DDBJ whole genome shotgun (WGS) entry which is preliminary data.</text>
</comment>